<dbReference type="Proteomes" id="UP000619512">
    <property type="component" value="Unassembled WGS sequence"/>
</dbReference>
<proteinExistence type="predicted"/>
<dbReference type="EMBL" id="CP038026">
    <property type="protein sequence ID" value="QBQ35288.1"/>
    <property type="molecule type" value="Genomic_DNA"/>
</dbReference>
<dbReference type="OrthoDB" id="1682314at2"/>
<name>A0A4V1ATD5_9BURK</name>
<keyword evidence="3" id="KW-1185">Reference proteome</keyword>
<reference evidence="2 3" key="2">
    <citation type="submission" date="2019-03" db="EMBL/GenBank/DDBJ databases">
        <title>Draft Genome Sequences of Six Type Strains of the Genus Massilia.</title>
        <authorList>
            <person name="Miess H."/>
            <person name="Frediansyhah A."/>
            <person name="Gross H."/>
        </authorList>
    </citation>
    <scope>NUCLEOTIDE SEQUENCE [LARGE SCALE GENOMIC DNA]</scope>
    <source>
        <strain evidence="2 3">DSM 17505</strain>
    </source>
</reference>
<evidence type="ECO:0000313" key="2">
    <source>
        <dbReference type="EMBL" id="QBQ35288.1"/>
    </source>
</evidence>
<dbReference type="EMBL" id="BMWW01000007">
    <property type="protein sequence ID" value="GGZ00590.1"/>
    <property type="molecule type" value="Genomic_DNA"/>
</dbReference>
<evidence type="ECO:0008006" key="5">
    <source>
        <dbReference type="Google" id="ProtNLM"/>
    </source>
</evidence>
<reference evidence="1" key="1">
    <citation type="journal article" date="2014" name="Int. J. Syst. Evol. Microbiol.">
        <title>Complete genome sequence of Corynebacterium casei LMG S-19264T (=DSM 44701T), isolated from a smear-ripened cheese.</title>
        <authorList>
            <consortium name="US DOE Joint Genome Institute (JGI-PGF)"/>
            <person name="Walter F."/>
            <person name="Albersmeier A."/>
            <person name="Kalinowski J."/>
            <person name="Ruckert C."/>
        </authorList>
    </citation>
    <scope>NUCLEOTIDE SEQUENCE</scope>
    <source>
        <strain evidence="1">KCTC 12344</strain>
    </source>
</reference>
<gene>
    <name evidence="2" type="ORF">E1742_03255</name>
    <name evidence="1" type="ORF">GCM10007388_37610</name>
</gene>
<accession>A0A4V1ATD5</accession>
<organism evidence="1 4">
    <name type="scientific">Pseudoduganella plicata</name>
    <dbReference type="NCBI Taxonomy" id="321984"/>
    <lineage>
        <taxon>Bacteria</taxon>
        <taxon>Pseudomonadati</taxon>
        <taxon>Pseudomonadota</taxon>
        <taxon>Betaproteobacteria</taxon>
        <taxon>Burkholderiales</taxon>
        <taxon>Oxalobacteraceae</taxon>
        <taxon>Telluria group</taxon>
        <taxon>Pseudoduganella</taxon>
    </lineage>
</organism>
<evidence type="ECO:0000313" key="1">
    <source>
        <dbReference type="EMBL" id="GGZ00590.1"/>
    </source>
</evidence>
<evidence type="ECO:0000313" key="4">
    <source>
        <dbReference type="Proteomes" id="UP000619512"/>
    </source>
</evidence>
<evidence type="ECO:0000313" key="3">
    <source>
        <dbReference type="Proteomes" id="UP000294359"/>
    </source>
</evidence>
<dbReference type="AlphaFoldDB" id="A0A4V1ATD5"/>
<dbReference type="PROSITE" id="PS51257">
    <property type="entry name" value="PROKAR_LIPOPROTEIN"/>
    <property type="match status" value="1"/>
</dbReference>
<protein>
    <recommendedName>
        <fullName evidence="5">Lipoprotein</fullName>
    </recommendedName>
</protein>
<sequence>MRNWICGVAVLALIAGCGNDGGKDFLGKWVNVKSEKRTVEIVKNGDSYMIRDTGPSFIDGKMETKNIPATLKDGTLQVQTGMGISTLAVDKSSGHLTNGQAEYRRLD</sequence>
<dbReference type="RefSeq" id="WP_134383527.1">
    <property type="nucleotide sequence ID" value="NZ_BMWW01000007.1"/>
</dbReference>
<reference evidence="1" key="3">
    <citation type="submission" date="2022-12" db="EMBL/GenBank/DDBJ databases">
        <authorList>
            <person name="Sun Q."/>
            <person name="Kim S."/>
        </authorList>
    </citation>
    <scope>NUCLEOTIDE SEQUENCE</scope>
    <source>
        <strain evidence="1">KCTC 12344</strain>
    </source>
</reference>
<dbReference type="Proteomes" id="UP000294359">
    <property type="component" value="Chromosome"/>
</dbReference>